<reference evidence="2 3" key="1">
    <citation type="submission" date="2018-01" db="EMBL/GenBank/DDBJ databases">
        <title>The complete genome sequence of Chromatium okenii LaCa, a purple sulfur bacterium with a turbulent life.</title>
        <authorList>
            <person name="Luedin S.M."/>
            <person name="Liechti N."/>
            <person name="Storelli N."/>
            <person name="Danza F."/>
            <person name="Wittwer M."/>
            <person name="Pothier J.F."/>
            <person name="Tonolla M.A."/>
        </authorList>
    </citation>
    <scope>NUCLEOTIDE SEQUENCE [LARGE SCALE GENOMIC DNA]</scope>
    <source>
        <strain evidence="2 3">LaCa</strain>
    </source>
</reference>
<comment type="caution">
    <text evidence="2">The sequence shown here is derived from an EMBL/GenBank/DDBJ whole genome shotgun (WGS) entry which is preliminary data.</text>
</comment>
<accession>A0A2S7XRI1</accession>
<sequence length="112" mass="12285">MQKSLVLFPVRIALLSAAAFTAFAWQPASAADSVCKGLAQADCEGNAQCRWQAALTRKDGVQVSAHCRKGTKRMRLLLMQLRQLLRQRMHQLRQPLQHQCAAALVAAAASDD</sequence>
<dbReference type="RefSeq" id="WP_105073940.1">
    <property type="nucleotide sequence ID" value="NZ_PPGH01000035.1"/>
</dbReference>
<organism evidence="2 3">
    <name type="scientific">Chromatium okenii</name>
    <dbReference type="NCBI Taxonomy" id="61644"/>
    <lineage>
        <taxon>Bacteria</taxon>
        <taxon>Pseudomonadati</taxon>
        <taxon>Pseudomonadota</taxon>
        <taxon>Gammaproteobacteria</taxon>
        <taxon>Chromatiales</taxon>
        <taxon>Chromatiaceae</taxon>
        <taxon>Chromatium</taxon>
    </lineage>
</organism>
<name>A0A2S7XRI1_9GAMM</name>
<keyword evidence="3" id="KW-1185">Reference proteome</keyword>
<gene>
    <name evidence="2" type="ORF">CXB77_11275</name>
</gene>
<dbReference type="OrthoDB" id="346235at2"/>
<evidence type="ECO:0000313" key="3">
    <source>
        <dbReference type="Proteomes" id="UP000239936"/>
    </source>
</evidence>
<dbReference type="Proteomes" id="UP000239936">
    <property type="component" value="Unassembled WGS sequence"/>
</dbReference>
<evidence type="ECO:0000256" key="1">
    <source>
        <dbReference type="SAM" id="SignalP"/>
    </source>
</evidence>
<keyword evidence="1" id="KW-0732">Signal</keyword>
<dbReference type="EMBL" id="PPGH01000035">
    <property type="protein sequence ID" value="PQJ96315.1"/>
    <property type="molecule type" value="Genomic_DNA"/>
</dbReference>
<feature type="chain" id="PRO_5015783234" evidence="1">
    <location>
        <begin position="31"/>
        <end position="112"/>
    </location>
</feature>
<dbReference type="AlphaFoldDB" id="A0A2S7XRI1"/>
<proteinExistence type="predicted"/>
<feature type="signal peptide" evidence="1">
    <location>
        <begin position="1"/>
        <end position="30"/>
    </location>
</feature>
<evidence type="ECO:0000313" key="2">
    <source>
        <dbReference type="EMBL" id="PQJ96315.1"/>
    </source>
</evidence>
<protein>
    <submittedName>
        <fullName evidence="2">Uncharacterized protein</fullName>
    </submittedName>
</protein>